<feature type="region of interest" description="Disordered" evidence="2">
    <location>
        <begin position="143"/>
        <end position="166"/>
    </location>
</feature>
<evidence type="ECO:0000313" key="4">
    <source>
        <dbReference type="Proteomes" id="UP000597341"/>
    </source>
</evidence>
<keyword evidence="4" id="KW-1185">Reference proteome</keyword>
<dbReference type="EMBL" id="BNAD01000001">
    <property type="protein sequence ID" value="GHE16255.1"/>
    <property type="molecule type" value="Genomic_DNA"/>
</dbReference>
<dbReference type="RefSeq" id="WP_191278082.1">
    <property type="nucleotide sequence ID" value="NZ_BNAD01000001.1"/>
</dbReference>
<reference evidence="4" key="1">
    <citation type="journal article" date="2019" name="Int. J. Syst. Evol. Microbiol.">
        <title>The Global Catalogue of Microorganisms (GCM) 10K type strain sequencing project: providing services to taxonomists for standard genome sequencing and annotation.</title>
        <authorList>
            <consortium name="The Broad Institute Genomics Platform"/>
            <consortium name="The Broad Institute Genome Sequencing Center for Infectious Disease"/>
            <person name="Wu L."/>
            <person name="Ma J."/>
        </authorList>
    </citation>
    <scope>NUCLEOTIDE SEQUENCE [LARGE SCALE GENOMIC DNA]</scope>
    <source>
        <strain evidence="4">CGMCC 1.12791</strain>
    </source>
</reference>
<organism evidence="3 4">
    <name type="scientific">Nocardioides flavus</name>
    <name type="common">ex Wang et al. 2016</name>
    <dbReference type="NCBI Taxonomy" id="2058780"/>
    <lineage>
        <taxon>Bacteria</taxon>
        <taxon>Bacillati</taxon>
        <taxon>Actinomycetota</taxon>
        <taxon>Actinomycetes</taxon>
        <taxon>Propionibacteriales</taxon>
        <taxon>Nocardioidaceae</taxon>
        <taxon>Nocardioides</taxon>
    </lineage>
</organism>
<protein>
    <submittedName>
        <fullName evidence="3">Uncharacterized protein</fullName>
    </submittedName>
</protein>
<proteinExistence type="predicted"/>
<evidence type="ECO:0000313" key="3">
    <source>
        <dbReference type="EMBL" id="GHE16255.1"/>
    </source>
</evidence>
<comment type="caution">
    <text evidence="3">The sequence shown here is derived from an EMBL/GenBank/DDBJ whole genome shotgun (WGS) entry which is preliminary data.</text>
</comment>
<evidence type="ECO:0000256" key="2">
    <source>
        <dbReference type="SAM" id="MobiDB-lite"/>
    </source>
</evidence>
<sequence>MSTRTVDEAGGGTARDADDVQAALLRQLTERAAHDPVAGLLLARLQAQGDHLEPDPVDVLERRFEAALRANQQLREALVAANEMTAWVARLLGACPQCWGLVDACPRCRGRGGPGHRRPAVDELVDWLAPALRRVGLALVPQPGSHRTLRPLDSPDTTTPTKQEMP</sequence>
<name>A0ABQ3HGV1_9ACTN</name>
<dbReference type="Proteomes" id="UP000597341">
    <property type="component" value="Unassembled WGS sequence"/>
</dbReference>
<gene>
    <name evidence="3" type="ORF">GCM10011376_08650</name>
</gene>
<evidence type="ECO:0000256" key="1">
    <source>
        <dbReference type="SAM" id="Coils"/>
    </source>
</evidence>
<feature type="coiled-coil region" evidence="1">
    <location>
        <begin position="57"/>
        <end position="84"/>
    </location>
</feature>
<feature type="compositionally biased region" description="Polar residues" evidence="2">
    <location>
        <begin position="155"/>
        <end position="166"/>
    </location>
</feature>
<keyword evidence="1" id="KW-0175">Coiled coil</keyword>
<accession>A0ABQ3HGV1</accession>